<sequence>MQEKRVAIRELAQFIYRADSLDNRKQSNHTALDGAKIHRRLQKSAEGDYQAELALKITYQGKHWQILLEGRCDGVFVIDGTYCIDEIKTSAVHLEYLTAEELALFFAQAKLYAYIYAKEKQLTEIFVQIRYYQVTDETIEVLRELFQFADLEAFYLATLERYEQWLDLALELKQKRDGSIEQLSFPFPAFRQGQRELAGQVYRALTHEKQLFTEAPTGTGKTLSTLFPALKALQNQQINSIFYLTAKTVTRQVAMNSLALLQKNGLQARVVEINAKEKICFQEKCICNPDACPFAKNYFQKRSEALWELLNGETLYFDQTTIQAIAQKHQLCPFEFSLDLSQWCDVIVADYNYLFDPQVYLRRFFEGGTFDGYALVDESHNLIHRAREMYSTSLSVEWIERFYQYLPKSAKKHRSVIQRILDELTLLDSTRQKQQVNELFTTDFPESLVFKCYQWSEYFADYILEFNQQTDEEWILLLYFDLLHFLKIAEYFDDTYLFSIDDRRIHFYCLDPAWFLNDKMKQLKGTVLFSATFSPIDYYQQLLGGNEDSLTYRLPSPFAQEHLQILVADYIKMDYQNRQSSIPEICQLIIQTFEAKRGNYMVFFPSFRFMDEVIQALPIDQLPFDLFIQERQMTAEAKEEFLAAFQPNRAVVGFCVLGGMFSEGIDLKGEKLIGSIILSVGIPQINDQQEELKKYFIKKGLPGYDYTYRLPGLNKVLQAAGRVIRSEEDYGVVILVDHRFASQTYMRQFPSHWAHGRVCHHLAALKSELQQFWNKAYIHK</sequence>
<keyword evidence="5" id="KW-0378">Hydrolase</keyword>
<dbReference type="InterPro" id="IPR014013">
    <property type="entry name" value="Helic_SF1/SF2_ATP-bd_DinG/Rad3"/>
</dbReference>
<evidence type="ECO:0000256" key="6">
    <source>
        <dbReference type="ARBA" id="ARBA00022806"/>
    </source>
</evidence>
<evidence type="ECO:0000256" key="4">
    <source>
        <dbReference type="ARBA" id="ARBA00022763"/>
    </source>
</evidence>
<dbReference type="AlphaFoldDB" id="S0KIC9"/>
<keyword evidence="1" id="KW-0004">4Fe-4S</keyword>
<keyword evidence="7" id="KW-0067">ATP-binding</keyword>
<feature type="domain" description="Helicase ATP-binding" evidence="14">
    <location>
        <begin position="180"/>
        <end position="437"/>
    </location>
</feature>
<keyword evidence="6" id="KW-0347">Helicase</keyword>
<evidence type="ECO:0000256" key="2">
    <source>
        <dbReference type="ARBA" id="ARBA00022723"/>
    </source>
</evidence>
<protein>
    <recommendedName>
        <fullName evidence="14">Helicase ATP-binding domain-containing protein</fullName>
    </recommendedName>
</protein>
<dbReference type="Gene3D" id="1.10.30.20">
    <property type="entry name" value="Bacterial XPD DNA helicase, FeS cluster domain"/>
    <property type="match status" value="1"/>
</dbReference>
<comment type="similarity">
    <text evidence="13">Belongs to the helicase family. DinG subfamily.</text>
</comment>
<dbReference type="Gene3D" id="3.90.320.10">
    <property type="match status" value="1"/>
</dbReference>
<keyword evidence="3" id="KW-0547">Nucleotide-binding</keyword>
<dbReference type="GO" id="GO:0016818">
    <property type="term" value="F:hydrolase activity, acting on acid anhydrides, in phosphorus-containing anhydrides"/>
    <property type="evidence" value="ECO:0007669"/>
    <property type="project" value="InterPro"/>
</dbReference>
<keyword evidence="2" id="KW-0479">Metal-binding</keyword>
<evidence type="ECO:0000256" key="7">
    <source>
        <dbReference type="ARBA" id="ARBA00022840"/>
    </source>
</evidence>
<dbReference type="eggNOG" id="COG1199">
    <property type="taxonomic scope" value="Bacteria"/>
</dbReference>
<dbReference type="InterPro" id="IPR042493">
    <property type="entry name" value="XPD_DNA_FeS"/>
</dbReference>
<evidence type="ECO:0000259" key="14">
    <source>
        <dbReference type="PROSITE" id="PS51193"/>
    </source>
</evidence>
<dbReference type="Proteomes" id="UP000014113">
    <property type="component" value="Unassembled WGS sequence"/>
</dbReference>
<comment type="caution">
    <text evidence="15">The sequence shown here is derived from an EMBL/GenBank/DDBJ whole genome shotgun (WGS) entry which is preliminary data.</text>
</comment>
<keyword evidence="4" id="KW-0227">DNA damage</keyword>
<keyword evidence="16" id="KW-1185">Reference proteome</keyword>
<dbReference type="SMART" id="SM00488">
    <property type="entry name" value="DEXDc2"/>
    <property type="match status" value="1"/>
</dbReference>
<dbReference type="InterPro" id="IPR006554">
    <property type="entry name" value="Helicase-like_DEXD_c2"/>
</dbReference>
<dbReference type="InterPro" id="IPR010614">
    <property type="entry name" value="RAD3-like_helicase_DEAD"/>
</dbReference>
<dbReference type="PANTHER" id="PTHR11472">
    <property type="entry name" value="DNA REPAIR DEAD HELICASE RAD3/XP-D SUBFAMILY MEMBER"/>
    <property type="match status" value="1"/>
</dbReference>
<evidence type="ECO:0000256" key="10">
    <source>
        <dbReference type="ARBA" id="ARBA00023125"/>
    </source>
</evidence>
<evidence type="ECO:0000256" key="5">
    <source>
        <dbReference type="ARBA" id="ARBA00022801"/>
    </source>
</evidence>
<evidence type="ECO:0000313" key="15">
    <source>
        <dbReference type="EMBL" id="EOW87505.1"/>
    </source>
</evidence>
<dbReference type="GO" id="GO:0005524">
    <property type="term" value="F:ATP binding"/>
    <property type="evidence" value="ECO:0007669"/>
    <property type="project" value="UniProtKB-KW"/>
</dbReference>
<proteinExistence type="inferred from homology"/>
<dbReference type="Pfam" id="PF06733">
    <property type="entry name" value="DEAD_2"/>
    <property type="match status" value="1"/>
</dbReference>
<dbReference type="InterPro" id="IPR011604">
    <property type="entry name" value="PDDEXK-like_dom_sf"/>
</dbReference>
<dbReference type="GO" id="GO:0003678">
    <property type="term" value="F:DNA helicase activity"/>
    <property type="evidence" value="ECO:0007669"/>
    <property type="project" value="InterPro"/>
</dbReference>
<dbReference type="EMBL" id="ASWJ01000003">
    <property type="protein sequence ID" value="EOW87505.1"/>
    <property type="molecule type" value="Genomic_DNA"/>
</dbReference>
<keyword evidence="12" id="KW-0413">Isomerase</keyword>
<name>S0KIC9_9ENTE</name>
<dbReference type="Pfam" id="PF13307">
    <property type="entry name" value="Helicase_C_2"/>
    <property type="match status" value="1"/>
</dbReference>
<keyword evidence="8" id="KW-0408">Iron</keyword>
<dbReference type="GO" id="GO:0051539">
    <property type="term" value="F:4 iron, 4 sulfur cluster binding"/>
    <property type="evidence" value="ECO:0007669"/>
    <property type="project" value="UniProtKB-KW"/>
</dbReference>
<dbReference type="InterPro" id="IPR027417">
    <property type="entry name" value="P-loop_NTPase"/>
</dbReference>
<dbReference type="STRING" id="1121865.OMW_00655"/>
<evidence type="ECO:0000256" key="11">
    <source>
        <dbReference type="ARBA" id="ARBA00023204"/>
    </source>
</evidence>
<dbReference type="RefSeq" id="WP_016182818.1">
    <property type="nucleotide sequence ID" value="NZ_JXKI01000006.1"/>
</dbReference>
<keyword evidence="10" id="KW-0238">DNA-binding</keyword>
<dbReference type="PANTHER" id="PTHR11472:SF34">
    <property type="entry name" value="REGULATOR OF TELOMERE ELONGATION HELICASE 1"/>
    <property type="match status" value="1"/>
</dbReference>
<dbReference type="PATRIC" id="fig|1121865.3.peg.645"/>
<evidence type="ECO:0000256" key="13">
    <source>
        <dbReference type="ARBA" id="ARBA00038058"/>
    </source>
</evidence>
<dbReference type="InterPro" id="IPR045028">
    <property type="entry name" value="DinG/Rad3-like"/>
</dbReference>
<organism evidence="15 16">
    <name type="scientific">Enterococcus columbae DSM 7374 = ATCC 51263</name>
    <dbReference type="NCBI Taxonomy" id="1121865"/>
    <lineage>
        <taxon>Bacteria</taxon>
        <taxon>Bacillati</taxon>
        <taxon>Bacillota</taxon>
        <taxon>Bacilli</taxon>
        <taxon>Lactobacillales</taxon>
        <taxon>Enterococcaceae</taxon>
        <taxon>Enterococcus</taxon>
    </lineage>
</organism>
<evidence type="ECO:0000256" key="1">
    <source>
        <dbReference type="ARBA" id="ARBA00022485"/>
    </source>
</evidence>
<accession>S0KIC9</accession>
<evidence type="ECO:0000256" key="9">
    <source>
        <dbReference type="ARBA" id="ARBA00023014"/>
    </source>
</evidence>
<dbReference type="Gene3D" id="1.10.275.40">
    <property type="match status" value="1"/>
</dbReference>
<dbReference type="GO" id="GO:0046872">
    <property type="term" value="F:metal ion binding"/>
    <property type="evidence" value="ECO:0007669"/>
    <property type="project" value="UniProtKB-KW"/>
</dbReference>
<dbReference type="GO" id="GO:0006281">
    <property type="term" value="P:DNA repair"/>
    <property type="evidence" value="ECO:0007669"/>
    <property type="project" value="UniProtKB-KW"/>
</dbReference>
<dbReference type="GO" id="GO:0003677">
    <property type="term" value="F:DNA binding"/>
    <property type="evidence" value="ECO:0007669"/>
    <property type="project" value="UniProtKB-KW"/>
</dbReference>
<evidence type="ECO:0000256" key="12">
    <source>
        <dbReference type="ARBA" id="ARBA00023235"/>
    </source>
</evidence>
<dbReference type="InterPro" id="IPR006555">
    <property type="entry name" value="ATP-dep_Helicase_C"/>
</dbReference>
<gene>
    <name evidence="15" type="ORF">I568_00549</name>
</gene>
<keyword evidence="9" id="KW-0411">Iron-sulfur</keyword>
<keyword evidence="11" id="KW-0234">DNA repair</keyword>
<dbReference type="OrthoDB" id="9765586at2"/>
<dbReference type="PROSITE" id="PS51193">
    <property type="entry name" value="HELICASE_ATP_BIND_2"/>
    <property type="match status" value="1"/>
</dbReference>
<dbReference type="SUPFAM" id="SSF52540">
    <property type="entry name" value="P-loop containing nucleoside triphosphate hydrolases"/>
    <property type="match status" value="2"/>
</dbReference>
<evidence type="ECO:0000256" key="3">
    <source>
        <dbReference type="ARBA" id="ARBA00022741"/>
    </source>
</evidence>
<evidence type="ECO:0000313" key="16">
    <source>
        <dbReference type="Proteomes" id="UP000014113"/>
    </source>
</evidence>
<reference evidence="15 16" key="1">
    <citation type="submission" date="2013-03" db="EMBL/GenBank/DDBJ databases">
        <title>The Genome Sequence of Enterococcus columbae ATCC_51263 (PacBio/Illumina hybrid assembly).</title>
        <authorList>
            <consortium name="The Broad Institute Genomics Platform"/>
            <consortium name="The Broad Institute Genome Sequencing Center for Infectious Disease"/>
            <person name="Earl A."/>
            <person name="Russ C."/>
            <person name="Gilmore M."/>
            <person name="Surin D."/>
            <person name="Walker B."/>
            <person name="Young S."/>
            <person name="Zeng Q."/>
            <person name="Gargeya S."/>
            <person name="Fitzgerald M."/>
            <person name="Haas B."/>
            <person name="Abouelleil A."/>
            <person name="Allen A.W."/>
            <person name="Alvarado L."/>
            <person name="Arachchi H.M."/>
            <person name="Berlin A.M."/>
            <person name="Chapman S.B."/>
            <person name="Gainer-Dewar J."/>
            <person name="Goldberg J."/>
            <person name="Griggs A."/>
            <person name="Gujja S."/>
            <person name="Hansen M."/>
            <person name="Howarth C."/>
            <person name="Imamovic A."/>
            <person name="Ireland A."/>
            <person name="Larimer J."/>
            <person name="McCowan C."/>
            <person name="Murphy C."/>
            <person name="Pearson M."/>
            <person name="Poon T.W."/>
            <person name="Priest M."/>
            <person name="Roberts A."/>
            <person name="Saif S."/>
            <person name="Shea T."/>
            <person name="Sisk P."/>
            <person name="Sykes S."/>
            <person name="Wortman J."/>
            <person name="Nusbaum C."/>
            <person name="Birren B."/>
        </authorList>
    </citation>
    <scope>NUCLEOTIDE SEQUENCE [LARGE SCALE GENOMIC DNA]</scope>
    <source>
        <strain evidence="15 16">ATCC 51263</strain>
    </source>
</reference>
<evidence type="ECO:0000256" key="8">
    <source>
        <dbReference type="ARBA" id="ARBA00023004"/>
    </source>
</evidence>
<dbReference type="Gene3D" id="3.40.50.300">
    <property type="entry name" value="P-loop containing nucleotide triphosphate hydrolases"/>
    <property type="match status" value="2"/>
</dbReference>
<dbReference type="SMART" id="SM00491">
    <property type="entry name" value="HELICc2"/>
    <property type="match status" value="1"/>
</dbReference>